<dbReference type="Pfam" id="PF13614">
    <property type="entry name" value="AAA_31"/>
    <property type="match status" value="1"/>
</dbReference>
<protein>
    <submittedName>
        <fullName evidence="2">ParA family protein</fullName>
    </submittedName>
</protein>
<accession>A0ABT7Y7E8</accession>
<reference evidence="2" key="1">
    <citation type="submission" date="2024-05" db="EMBL/GenBank/DDBJ databases">
        <title>Genome Sequences of Four Agar- Degrading Marine Bacteria.</title>
        <authorList>
            <person name="Phillips E.K."/>
            <person name="Shaffer J.C."/>
            <person name="Henson M.W."/>
            <person name="Temperton B."/>
            <person name="Thrash C.J."/>
            <person name="Martin M.O."/>
        </authorList>
    </citation>
    <scope>NUCLEOTIDE SEQUENCE</scope>
    <source>
        <strain evidence="2">EKP203</strain>
    </source>
</reference>
<sequence length="411" mass="46718">MQLQKYKFLSETAQKILKERTETSYQMRDDLKIRTYSQNEVKDLLKFTDKKYSKQKVSRAMDEMTAAGYTFSRGNNNHYILSRDDVLAIAEHLDVTKFRDEYDNGAYVITMLNLKGGVGKSLATNMLSHALSYLDQYILREPRVLIIDLDPQGTSSQQNVPAYDVSDTEFTSINAMAVELTKEEILDSAIISTEHRNLSIIKCTTDDGFIADELANDDVCKGAYVGSLLQTRVIDKIKDEFDFILLDVGPHLDSVLKNALWASDLLIAPVPPTFVNFDSTLRMMHRLYEVMEDLVDNGLADEDLPEITAFLTKMPIDTKESAYDHQINEAANKELNLLFSGDGLSLLSKELYHEDAYERCLELGHTIFAIHKGDYPGDAKAFNRALFTATKWAVNIMDQIDIRMKKRMAKR</sequence>
<comment type="caution">
    <text evidence="2">The sequence shown here is derived from an EMBL/GenBank/DDBJ whole genome shotgun (WGS) entry which is preliminary data.</text>
</comment>
<dbReference type="PANTHER" id="PTHR13696">
    <property type="entry name" value="P-LOOP CONTAINING NUCLEOSIDE TRIPHOSPHATE HYDROLASE"/>
    <property type="match status" value="1"/>
</dbReference>
<dbReference type="Gene3D" id="3.40.50.300">
    <property type="entry name" value="P-loop containing nucleotide triphosphate hydrolases"/>
    <property type="match status" value="1"/>
</dbReference>
<dbReference type="Gene3D" id="1.10.1660.30">
    <property type="match status" value="1"/>
</dbReference>
<evidence type="ECO:0000313" key="3">
    <source>
        <dbReference type="Proteomes" id="UP001169719"/>
    </source>
</evidence>
<organism evidence="2 3">
    <name type="scientific">Vibrio agarivorans</name>
    <dbReference type="NCBI Taxonomy" id="153622"/>
    <lineage>
        <taxon>Bacteria</taxon>
        <taxon>Pseudomonadati</taxon>
        <taxon>Pseudomonadota</taxon>
        <taxon>Gammaproteobacteria</taxon>
        <taxon>Vibrionales</taxon>
        <taxon>Vibrionaceae</taxon>
        <taxon>Vibrio</taxon>
    </lineage>
</organism>
<dbReference type="RefSeq" id="WP_289964090.1">
    <property type="nucleotide sequence ID" value="NZ_JAUEOZ010000003.1"/>
</dbReference>
<dbReference type="Proteomes" id="UP001169719">
    <property type="component" value="Unassembled WGS sequence"/>
</dbReference>
<dbReference type="InterPro" id="IPR027417">
    <property type="entry name" value="P-loop_NTPase"/>
</dbReference>
<dbReference type="EMBL" id="JAUEOZ010000003">
    <property type="protein sequence ID" value="MDN2483916.1"/>
    <property type="molecule type" value="Genomic_DNA"/>
</dbReference>
<evidence type="ECO:0000259" key="1">
    <source>
        <dbReference type="Pfam" id="PF13614"/>
    </source>
</evidence>
<keyword evidence="3" id="KW-1185">Reference proteome</keyword>
<dbReference type="InterPro" id="IPR025669">
    <property type="entry name" value="AAA_dom"/>
</dbReference>
<dbReference type="InterPro" id="IPR050678">
    <property type="entry name" value="DNA_Partitioning_ATPase"/>
</dbReference>
<feature type="domain" description="AAA" evidence="1">
    <location>
        <begin position="108"/>
        <end position="292"/>
    </location>
</feature>
<gene>
    <name evidence="2" type="ORF">QWJ08_21410</name>
</gene>
<name>A0ABT7Y7E8_9VIBR</name>
<dbReference type="SUPFAM" id="SSF52540">
    <property type="entry name" value="P-loop containing nucleoside triphosphate hydrolases"/>
    <property type="match status" value="1"/>
</dbReference>
<proteinExistence type="predicted"/>
<dbReference type="PANTHER" id="PTHR13696:SF98">
    <property type="entry name" value="PLASMID PARTITION PROTEIN A"/>
    <property type="match status" value="1"/>
</dbReference>
<dbReference type="CDD" id="cd02042">
    <property type="entry name" value="ParAB_family"/>
    <property type="match status" value="1"/>
</dbReference>
<evidence type="ECO:0000313" key="2">
    <source>
        <dbReference type="EMBL" id="MDN2483916.1"/>
    </source>
</evidence>